<feature type="compositionally biased region" description="Polar residues" evidence="1">
    <location>
        <begin position="358"/>
        <end position="369"/>
    </location>
</feature>
<gene>
    <name evidence="2" type="ORF">VTL71DRAFT_6063</name>
</gene>
<sequence>MVLENASAPIEQDTFQQDGAPSSDSDPYTNSNYGTKDAASTYHVDLSKTPRPLPIFGALAGYTDKLTEKALTQKIANGSQLLHRALTQEEVDAFAFWTAKQVSIMSYGVPIGVGAGLWRCYTTAGTYQMPFYKGNPETFNPNVFPFTKMQLLKNRNAVVAWHAIRMLLYGSMGNFFGQLFFGSYSMTVAGVGEIRDQRLKPFVDAAKANAAKQRGGLAGTSGLPGVGQKQDAGVQGRQQDDASPGSGPLGEQSPDPSWGSMSETQQPEARNQGRPRFRPTPTSAPEPIEQTSEQPFALFDDASPTGGQGVQADIRSAPVASRGGSAWDRLRKGGQPGSQASTSNTGAQSASSGGSWSRLQKNGQATSDGYSYAKTEDGDLTRGEAQKDFDARVERERNGGDFVKGNGDQKRW</sequence>
<reference evidence="2 3" key="1">
    <citation type="journal article" date="2024" name="Commun. Biol.">
        <title>Comparative genomic analysis of thermophilic fungi reveals convergent evolutionary adaptations and gene losses.</title>
        <authorList>
            <person name="Steindorff A.S."/>
            <person name="Aguilar-Pontes M.V."/>
            <person name="Robinson A.J."/>
            <person name="Andreopoulos B."/>
            <person name="LaButti K."/>
            <person name="Kuo A."/>
            <person name="Mondo S."/>
            <person name="Riley R."/>
            <person name="Otillar R."/>
            <person name="Haridas S."/>
            <person name="Lipzen A."/>
            <person name="Grimwood J."/>
            <person name="Schmutz J."/>
            <person name="Clum A."/>
            <person name="Reid I.D."/>
            <person name="Moisan M.C."/>
            <person name="Butler G."/>
            <person name="Nguyen T.T.M."/>
            <person name="Dewar K."/>
            <person name="Conant G."/>
            <person name="Drula E."/>
            <person name="Henrissat B."/>
            <person name="Hansel C."/>
            <person name="Singer S."/>
            <person name="Hutchinson M.I."/>
            <person name="de Vries R.P."/>
            <person name="Natvig D.O."/>
            <person name="Powell A.J."/>
            <person name="Tsang A."/>
            <person name="Grigoriev I.V."/>
        </authorList>
    </citation>
    <scope>NUCLEOTIDE SEQUENCE [LARGE SCALE GENOMIC DNA]</scope>
    <source>
        <strain evidence="2 3">CBS 494.80</strain>
    </source>
</reference>
<feature type="compositionally biased region" description="Low complexity" evidence="1">
    <location>
        <begin position="338"/>
        <end position="357"/>
    </location>
</feature>
<protein>
    <submittedName>
        <fullName evidence="2">Uncharacterized protein</fullName>
    </submittedName>
</protein>
<keyword evidence="3" id="KW-1185">Reference proteome</keyword>
<dbReference type="Proteomes" id="UP001595075">
    <property type="component" value="Unassembled WGS sequence"/>
</dbReference>
<feature type="compositionally biased region" description="Basic and acidic residues" evidence="1">
    <location>
        <begin position="374"/>
        <end position="399"/>
    </location>
</feature>
<feature type="compositionally biased region" description="Gly residues" evidence="1">
    <location>
        <begin position="216"/>
        <end position="225"/>
    </location>
</feature>
<feature type="region of interest" description="Disordered" evidence="1">
    <location>
        <begin position="1"/>
        <end position="34"/>
    </location>
</feature>
<evidence type="ECO:0000313" key="2">
    <source>
        <dbReference type="EMBL" id="KAL2062991.1"/>
    </source>
</evidence>
<feature type="compositionally biased region" description="Polar residues" evidence="1">
    <location>
        <begin position="13"/>
        <end position="34"/>
    </location>
</feature>
<comment type="caution">
    <text evidence="2">The sequence shown here is derived from an EMBL/GenBank/DDBJ whole genome shotgun (WGS) entry which is preliminary data.</text>
</comment>
<evidence type="ECO:0000313" key="3">
    <source>
        <dbReference type="Proteomes" id="UP001595075"/>
    </source>
</evidence>
<feature type="region of interest" description="Disordered" evidence="1">
    <location>
        <begin position="213"/>
        <end position="412"/>
    </location>
</feature>
<proteinExistence type="predicted"/>
<organism evidence="2 3">
    <name type="scientific">Oculimacula yallundae</name>
    <dbReference type="NCBI Taxonomy" id="86028"/>
    <lineage>
        <taxon>Eukaryota</taxon>
        <taxon>Fungi</taxon>
        <taxon>Dikarya</taxon>
        <taxon>Ascomycota</taxon>
        <taxon>Pezizomycotina</taxon>
        <taxon>Leotiomycetes</taxon>
        <taxon>Helotiales</taxon>
        <taxon>Ploettnerulaceae</taxon>
        <taxon>Oculimacula</taxon>
    </lineage>
</organism>
<accession>A0ABR4C0F7</accession>
<evidence type="ECO:0000256" key="1">
    <source>
        <dbReference type="SAM" id="MobiDB-lite"/>
    </source>
</evidence>
<dbReference type="EMBL" id="JAZHXI010000016">
    <property type="protein sequence ID" value="KAL2062991.1"/>
    <property type="molecule type" value="Genomic_DNA"/>
</dbReference>
<feature type="compositionally biased region" description="Polar residues" evidence="1">
    <location>
        <begin position="259"/>
        <end position="269"/>
    </location>
</feature>
<name>A0ABR4C0F7_9HELO</name>